<evidence type="ECO:0008006" key="3">
    <source>
        <dbReference type="Google" id="ProtNLM"/>
    </source>
</evidence>
<proteinExistence type="predicted"/>
<protein>
    <recommendedName>
        <fullName evidence="3">Lipoprotein</fullName>
    </recommendedName>
</protein>
<evidence type="ECO:0000313" key="1">
    <source>
        <dbReference type="EMBL" id="QHT69559.1"/>
    </source>
</evidence>
<dbReference type="KEGG" id="rhoz:GXP67_24380"/>
<gene>
    <name evidence="1" type="ORF">GXP67_24380</name>
</gene>
<dbReference type="AlphaFoldDB" id="A0A6C0GNF1"/>
<keyword evidence="2" id="KW-1185">Reference proteome</keyword>
<accession>A0A6C0GNF1</accession>
<name>A0A6C0GNF1_9BACT</name>
<reference evidence="1 2" key="1">
    <citation type="submission" date="2020-01" db="EMBL/GenBank/DDBJ databases">
        <authorList>
            <person name="Kim M.K."/>
        </authorList>
    </citation>
    <scope>NUCLEOTIDE SEQUENCE [LARGE SCALE GENOMIC DNA]</scope>
    <source>
        <strain evidence="1 2">172606-1</strain>
    </source>
</reference>
<dbReference type="EMBL" id="CP048222">
    <property type="protein sequence ID" value="QHT69559.1"/>
    <property type="molecule type" value="Genomic_DNA"/>
</dbReference>
<sequence>MKKITLLLIYPVLISLSGCELGLLQSGKSTENKEVKNYQKSYEKWLSDKQAYKESYQYVVTFSSWAGFGESTTITVNRGIVTGRSYEAWKFRDDKPGEKEITTQWTENTENLNSHQEGATSQTLDQLYQQCSTDWLHVNPSQHTVYFENENNGLLSLCGYVPKNCADDCFTGVRISDFNWLE</sequence>
<dbReference type="PROSITE" id="PS51257">
    <property type="entry name" value="PROKAR_LIPOPROTEIN"/>
    <property type="match status" value="1"/>
</dbReference>
<dbReference type="RefSeq" id="WP_162445546.1">
    <property type="nucleotide sequence ID" value="NZ_CP048222.1"/>
</dbReference>
<dbReference type="Proteomes" id="UP000480178">
    <property type="component" value="Chromosome"/>
</dbReference>
<organism evidence="1 2">
    <name type="scientific">Rhodocytophaga rosea</name>
    <dbReference type="NCBI Taxonomy" id="2704465"/>
    <lineage>
        <taxon>Bacteria</taxon>
        <taxon>Pseudomonadati</taxon>
        <taxon>Bacteroidota</taxon>
        <taxon>Cytophagia</taxon>
        <taxon>Cytophagales</taxon>
        <taxon>Rhodocytophagaceae</taxon>
        <taxon>Rhodocytophaga</taxon>
    </lineage>
</organism>
<evidence type="ECO:0000313" key="2">
    <source>
        <dbReference type="Proteomes" id="UP000480178"/>
    </source>
</evidence>